<keyword evidence="14" id="KW-1185">Reference proteome</keyword>
<dbReference type="InterPro" id="IPR012910">
    <property type="entry name" value="Plug_dom"/>
</dbReference>
<keyword evidence="7 8" id="KW-0998">Cell outer membrane</keyword>
<accession>A0ABV4U957</accession>
<proteinExistence type="inferred from homology"/>
<dbReference type="SUPFAM" id="SSF56935">
    <property type="entry name" value="Porins"/>
    <property type="match status" value="1"/>
</dbReference>
<dbReference type="Pfam" id="PF07715">
    <property type="entry name" value="Plug"/>
    <property type="match status" value="1"/>
</dbReference>
<dbReference type="InterPro" id="IPR037066">
    <property type="entry name" value="Plug_dom_sf"/>
</dbReference>
<name>A0ABV4U957_9BACT</name>
<evidence type="ECO:0000256" key="9">
    <source>
        <dbReference type="RuleBase" id="RU003357"/>
    </source>
</evidence>
<evidence type="ECO:0000256" key="4">
    <source>
        <dbReference type="ARBA" id="ARBA00022692"/>
    </source>
</evidence>
<dbReference type="Gene3D" id="2.170.130.10">
    <property type="entry name" value="TonB-dependent receptor, plug domain"/>
    <property type="match status" value="1"/>
</dbReference>
<dbReference type="CDD" id="cd01347">
    <property type="entry name" value="ligand_gated_channel"/>
    <property type="match status" value="1"/>
</dbReference>
<protein>
    <submittedName>
        <fullName evidence="13">TonB-dependent receptor family protein</fullName>
    </submittedName>
</protein>
<comment type="caution">
    <text evidence="13">The sequence shown here is derived from an EMBL/GenBank/DDBJ whole genome shotgun (WGS) entry which is preliminary data.</text>
</comment>
<evidence type="ECO:0000256" key="8">
    <source>
        <dbReference type="PROSITE-ProRule" id="PRU01360"/>
    </source>
</evidence>
<evidence type="ECO:0000256" key="6">
    <source>
        <dbReference type="ARBA" id="ARBA00023136"/>
    </source>
</evidence>
<keyword evidence="3 8" id="KW-1134">Transmembrane beta strand</keyword>
<dbReference type="Proteomes" id="UP001575105">
    <property type="component" value="Unassembled WGS sequence"/>
</dbReference>
<evidence type="ECO:0000256" key="10">
    <source>
        <dbReference type="SAM" id="MobiDB-lite"/>
    </source>
</evidence>
<keyword evidence="6 8" id="KW-0472">Membrane</keyword>
<evidence type="ECO:0000256" key="1">
    <source>
        <dbReference type="ARBA" id="ARBA00004571"/>
    </source>
</evidence>
<dbReference type="InterPro" id="IPR039426">
    <property type="entry name" value="TonB-dep_rcpt-like"/>
</dbReference>
<dbReference type="PANTHER" id="PTHR30442">
    <property type="entry name" value="IRON III DICITRATE TRANSPORT PROTEIN FECA"/>
    <property type="match status" value="1"/>
</dbReference>
<dbReference type="RefSeq" id="WP_425347064.1">
    <property type="nucleotide sequence ID" value="NZ_JBGUBD010000016.1"/>
</dbReference>
<evidence type="ECO:0000313" key="14">
    <source>
        <dbReference type="Proteomes" id="UP001575105"/>
    </source>
</evidence>
<evidence type="ECO:0000256" key="7">
    <source>
        <dbReference type="ARBA" id="ARBA00023237"/>
    </source>
</evidence>
<comment type="similarity">
    <text evidence="8 9">Belongs to the TonB-dependent receptor family.</text>
</comment>
<keyword evidence="2 8" id="KW-0813">Transport</keyword>
<evidence type="ECO:0000313" key="13">
    <source>
        <dbReference type="EMBL" id="MFA9480140.1"/>
    </source>
</evidence>
<dbReference type="Pfam" id="PF00593">
    <property type="entry name" value="TonB_dep_Rec_b-barrel"/>
    <property type="match status" value="1"/>
</dbReference>
<dbReference type="PANTHER" id="PTHR30442:SF0">
    <property type="entry name" value="FE(3+) DICITRATE TRANSPORT PROTEIN FECA"/>
    <property type="match status" value="1"/>
</dbReference>
<feature type="domain" description="TonB-dependent receptor-like beta-barrel" evidence="11">
    <location>
        <begin position="323"/>
        <end position="776"/>
    </location>
</feature>
<evidence type="ECO:0000256" key="3">
    <source>
        <dbReference type="ARBA" id="ARBA00022452"/>
    </source>
</evidence>
<dbReference type="EMBL" id="JBGUBD010000016">
    <property type="protein sequence ID" value="MFA9480140.1"/>
    <property type="molecule type" value="Genomic_DNA"/>
</dbReference>
<sequence length="807" mass="88476">MDCRQMLAWCGSRGGGAGLAAGVVLAWAGVVMAEEEAGVDGPAEPTLTVEATPGEAEADAPPTVNGEANGQADGEAVVETGSAFRLPGLTVIGTREAEFALPGAGSFLDVDDIRTQNYDDINRVLRKVPGVYVREEDGFGLMPNISLRGADMGRTSKVTLMEDGVLAAPAPYSAPAAYYSPTVGRMEGVEVLKGSSQVRYGPHTTGGVVNYLSTSIPSERRGYTRTSYGTDNDIRVFTHYGDTFDTDMGRFGLLLEGYFRSNDGFQRIDATPDFRDRGRTGFTKIEPMLKLSWEPDGDIYQQFEFKAGYTDLDADISYLGLTRADFRSDPHRRYAASRFDRIQTEQWRTHVRHYIEPSESFNLTSTVYYNEFDRNWSKLHDLQGAYTYDDGTVVNNPSLAAALAGGGTALDALRGNGAGTLRYRDNKRSYYSWGAESIGEFLFETGGLDHRLAVGVRYHEDRVRRFQHDTVYTQNADGVFVGRAAGAPGSQDNRRADTQAIAVFVQDEMSFGDWTVTPGIRYEHLRQSFENFNTGDSGSGNLDLVAGGVGVTYDFTDEWMAFGGAYVGFSPPEPQSRITQGVKEETSLGTELGLRYQHDSGAFRAQSTYFFTQFDDLLVRDYVGAGGGAGDESVGRIRTHGIELSLEYDAGIANGWGFRNPYYVAATWTRARLASDTGSANPESIFSGGQRGNRVPYVPEWAITLGTGIEFEKFGFFINGIYVDETYTTASNTRQQVNVDGEPDARFGTTDSHFLLDLSAHYWVTENAKLFAGVQNALDREYVASRHPHGARSGAAMFAYMGVEVNW</sequence>
<organism evidence="13 14">
    <name type="scientific">Natronomicrosphaera hydrolytica</name>
    <dbReference type="NCBI Taxonomy" id="3242702"/>
    <lineage>
        <taxon>Bacteria</taxon>
        <taxon>Pseudomonadati</taxon>
        <taxon>Planctomycetota</taxon>
        <taxon>Phycisphaerae</taxon>
        <taxon>Phycisphaerales</taxon>
        <taxon>Phycisphaeraceae</taxon>
        <taxon>Natronomicrosphaera</taxon>
    </lineage>
</organism>
<dbReference type="Gene3D" id="2.40.170.20">
    <property type="entry name" value="TonB-dependent receptor, beta-barrel domain"/>
    <property type="match status" value="1"/>
</dbReference>
<dbReference type="InterPro" id="IPR036942">
    <property type="entry name" value="Beta-barrel_TonB_sf"/>
</dbReference>
<keyword evidence="13" id="KW-0675">Receptor</keyword>
<evidence type="ECO:0000259" key="11">
    <source>
        <dbReference type="Pfam" id="PF00593"/>
    </source>
</evidence>
<dbReference type="PROSITE" id="PS52016">
    <property type="entry name" value="TONB_DEPENDENT_REC_3"/>
    <property type="match status" value="1"/>
</dbReference>
<evidence type="ECO:0000259" key="12">
    <source>
        <dbReference type="Pfam" id="PF07715"/>
    </source>
</evidence>
<keyword evidence="4 8" id="KW-0812">Transmembrane</keyword>
<gene>
    <name evidence="13" type="ORF">ACERK3_17855</name>
</gene>
<reference evidence="13 14" key="1">
    <citation type="submission" date="2024-08" db="EMBL/GenBank/DDBJ databases">
        <title>Whole-genome sequencing of halo(alkali)philic microorganisms from hypersaline lakes.</title>
        <authorList>
            <person name="Sorokin D.Y."/>
            <person name="Merkel A.Y."/>
            <person name="Messina E."/>
            <person name="Yakimov M."/>
        </authorList>
    </citation>
    <scope>NUCLEOTIDE SEQUENCE [LARGE SCALE GENOMIC DNA]</scope>
    <source>
        <strain evidence="13 14">AB-hyl4</strain>
    </source>
</reference>
<comment type="subcellular location">
    <subcellularLocation>
        <location evidence="1 8">Cell outer membrane</location>
        <topology evidence="1 8">Multi-pass membrane protein</topology>
    </subcellularLocation>
</comment>
<feature type="region of interest" description="Disordered" evidence="10">
    <location>
        <begin position="53"/>
        <end position="72"/>
    </location>
</feature>
<evidence type="ECO:0000256" key="2">
    <source>
        <dbReference type="ARBA" id="ARBA00022448"/>
    </source>
</evidence>
<dbReference type="InterPro" id="IPR000531">
    <property type="entry name" value="Beta-barrel_TonB"/>
</dbReference>
<evidence type="ECO:0000256" key="5">
    <source>
        <dbReference type="ARBA" id="ARBA00023077"/>
    </source>
</evidence>
<keyword evidence="5 9" id="KW-0798">TonB box</keyword>
<feature type="domain" description="TonB-dependent receptor plug" evidence="12">
    <location>
        <begin position="102"/>
        <end position="208"/>
    </location>
</feature>